<dbReference type="CDD" id="cd09872">
    <property type="entry name" value="PIN_Sll0205-like"/>
    <property type="match status" value="1"/>
</dbReference>
<evidence type="ECO:0000313" key="3">
    <source>
        <dbReference type="Proteomes" id="UP000069001"/>
    </source>
</evidence>
<comment type="caution">
    <text evidence="2">The sequence shown here is derived from an EMBL/GenBank/DDBJ whole genome shotgun (WGS) entry which is preliminary data.</text>
</comment>
<dbReference type="InterPro" id="IPR029060">
    <property type="entry name" value="PIN-like_dom_sf"/>
</dbReference>
<dbReference type="InterPro" id="IPR002716">
    <property type="entry name" value="PIN_dom"/>
</dbReference>
<dbReference type="AlphaFoldDB" id="A0A103ZY37"/>
<dbReference type="Gene3D" id="3.40.50.1010">
    <property type="entry name" value="5'-nuclease"/>
    <property type="match status" value="1"/>
</dbReference>
<dbReference type="RefSeq" id="WP_059727793.1">
    <property type="nucleotide sequence ID" value="NZ_LOYH01000015.1"/>
</dbReference>
<dbReference type="InterPro" id="IPR041705">
    <property type="entry name" value="PIN_Sll0205"/>
</dbReference>
<accession>A0A103ZY37</accession>
<protein>
    <submittedName>
        <fullName evidence="2">Twitching motility protein PilT</fullName>
    </submittedName>
</protein>
<dbReference type="Pfam" id="PF01850">
    <property type="entry name" value="PIN"/>
    <property type="match status" value="1"/>
</dbReference>
<dbReference type="SUPFAM" id="SSF88723">
    <property type="entry name" value="PIN domain-like"/>
    <property type="match status" value="1"/>
</dbReference>
<organism evidence="2 3">
    <name type="scientific">Burkholderia cepacia</name>
    <name type="common">Pseudomonas cepacia</name>
    <dbReference type="NCBI Taxonomy" id="292"/>
    <lineage>
        <taxon>Bacteria</taxon>
        <taxon>Pseudomonadati</taxon>
        <taxon>Pseudomonadota</taxon>
        <taxon>Betaproteobacteria</taxon>
        <taxon>Burkholderiales</taxon>
        <taxon>Burkholderiaceae</taxon>
        <taxon>Burkholderia</taxon>
        <taxon>Burkholderia cepacia complex</taxon>
    </lineage>
</organism>
<evidence type="ECO:0000313" key="2">
    <source>
        <dbReference type="EMBL" id="KVK88223.1"/>
    </source>
</evidence>
<dbReference type="PANTHER" id="PTHR36173:SF2">
    <property type="entry name" value="RIBONUCLEASE VAPC16"/>
    <property type="match status" value="1"/>
</dbReference>
<gene>
    <name evidence="2" type="ORF">WS90_37820</name>
</gene>
<reference evidence="2 3" key="1">
    <citation type="submission" date="2015-11" db="EMBL/GenBank/DDBJ databases">
        <title>Expanding the genomic diversity of Burkholderia species for the development of highly accurate diagnostics.</title>
        <authorList>
            <person name="Sahl J."/>
            <person name="Keim P."/>
            <person name="Wagner D."/>
        </authorList>
    </citation>
    <scope>NUCLEOTIDE SEQUENCE [LARGE SCALE GENOMIC DNA]</scope>
    <source>
        <strain evidence="2 3">MSMB1302</strain>
    </source>
</reference>
<evidence type="ECO:0000259" key="1">
    <source>
        <dbReference type="Pfam" id="PF01850"/>
    </source>
</evidence>
<dbReference type="PANTHER" id="PTHR36173">
    <property type="entry name" value="RIBONUCLEASE VAPC16-RELATED"/>
    <property type="match status" value="1"/>
</dbReference>
<dbReference type="EMBL" id="LOYH01000015">
    <property type="protein sequence ID" value="KVK88223.1"/>
    <property type="molecule type" value="Genomic_DNA"/>
</dbReference>
<name>A0A103ZY37_BURCE</name>
<sequence length="126" mass="13808">MRLLLDTHVFLWIVTDDPKLSARARRLISAADERFVSSASIWEAAVKAGLGKLDIDVGKLIRAIGSSGIHALPVRAVHGAAVRDLPHHHRDPFDRLLVAQARLEPLQLVTADTHLARYGLSLVLTV</sequence>
<proteinExistence type="predicted"/>
<dbReference type="Proteomes" id="UP000069001">
    <property type="component" value="Unassembled WGS sequence"/>
</dbReference>
<dbReference type="InterPro" id="IPR052919">
    <property type="entry name" value="TA_system_RNase"/>
</dbReference>
<feature type="domain" description="PIN" evidence="1">
    <location>
        <begin position="4"/>
        <end position="118"/>
    </location>
</feature>